<organism evidence="7">
    <name type="scientific">marine metagenome</name>
    <dbReference type="NCBI Taxonomy" id="408172"/>
    <lineage>
        <taxon>unclassified sequences</taxon>
        <taxon>metagenomes</taxon>
        <taxon>ecological metagenomes</taxon>
    </lineage>
</organism>
<evidence type="ECO:0000256" key="4">
    <source>
        <dbReference type="ARBA" id="ARBA00032089"/>
    </source>
</evidence>
<keyword evidence="3" id="KW-0133">Cell shape</keyword>
<dbReference type="PIRSF" id="PIRSF038471">
    <property type="entry name" value="MreC"/>
    <property type="match status" value="1"/>
</dbReference>
<reference evidence="7" key="1">
    <citation type="submission" date="2018-05" db="EMBL/GenBank/DDBJ databases">
        <authorList>
            <person name="Lanie J.A."/>
            <person name="Ng W.-L."/>
            <person name="Kazmierczak K.M."/>
            <person name="Andrzejewski T.M."/>
            <person name="Davidsen T.M."/>
            <person name="Wayne K.J."/>
            <person name="Tettelin H."/>
            <person name="Glass J.I."/>
            <person name="Rusch D."/>
            <person name="Podicherti R."/>
            <person name="Tsui H.-C.T."/>
            <person name="Winkler M.E."/>
        </authorList>
    </citation>
    <scope>NUCLEOTIDE SEQUENCE</scope>
</reference>
<sequence length="281" mass="32075">MPLHPQQRINRFEKNFSAYRLIIVVIISCVLMYQDYQKNYLSALRVYLSASLYPAQYLINLPKNFIQKLNTNFSEREKLLQENKFLKKDNFELRSKIQQVYKLESENKRLYDLLDSQPEKDNSYIFADIIAVSPITEKHQIIINKGSRDDVVVGSAVVDSNGILGHIIRDQIFGSEVLLISDREHAIPVEIVRTSLRSIAVGTGNYNELRINTLPTNTDVKKGDILITSGLGGRYPEGFPVGTVKNVTNNLGESFLEIRVTPFGDLKTINEMWVIQPRKAN</sequence>
<gene>
    <name evidence="7" type="ORF">METZ01_LOCUS261302</name>
</gene>
<evidence type="ECO:0000256" key="3">
    <source>
        <dbReference type="ARBA" id="ARBA00022960"/>
    </source>
</evidence>
<dbReference type="EMBL" id="UINC01072654">
    <property type="protein sequence ID" value="SVC08448.1"/>
    <property type="molecule type" value="Genomic_DNA"/>
</dbReference>
<dbReference type="GO" id="GO:0005886">
    <property type="term" value="C:plasma membrane"/>
    <property type="evidence" value="ECO:0007669"/>
    <property type="project" value="TreeGrafter"/>
</dbReference>
<proteinExistence type="inferred from homology"/>
<evidence type="ECO:0000256" key="2">
    <source>
        <dbReference type="ARBA" id="ARBA00013855"/>
    </source>
</evidence>
<dbReference type="GO" id="GO:0008360">
    <property type="term" value="P:regulation of cell shape"/>
    <property type="evidence" value="ECO:0007669"/>
    <property type="project" value="UniProtKB-KW"/>
</dbReference>
<dbReference type="InterPro" id="IPR042177">
    <property type="entry name" value="Cell/Rod_1"/>
</dbReference>
<dbReference type="NCBIfam" id="TIGR00219">
    <property type="entry name" value="mreC"/>
    <property type="match status" value="1"/>
</dbReference>
<keyword evidence="5" id="KW-1133">Transmembrane helix</keyword>
<dbReference type="InterPro" id="IPR055342">
    <property type="entry name" value="MreC_beta-barrel_core"/>
</dbReference>
<dbReference type="InterPro" id="IPR042175">
    <property type="entry name" value="Cell/Rod_MreC_2"/>
</dbReference>
<evidence type="ECO:0000313" key="7">
    <source>
        <dbReference type="EMBL" id="SVC08448.1"/>
    </source>
</evidence>
<accession>A0A382J9K3</accession>
<keyword evidence="5" id="KW-0812">Transmembrane</keyword>
<feature type="domain" description="Rod shape-determining protein MreC beta-barrel core" evidence="6">
    <location>
        <begin position="129"/>
        <end position="276"/>
    </location>
</feature>
<evidence type="ECO:0000259" key="6">
    <source>
        <dbReference type="Pfam" id="PF04085"/>
    </source>
</evidence>
<dbReference type="Pfam" id="PF04085">
    <property type="entry name" value="MreC"/>
    <property type="match status" value="1"/>
</dbReference>
<evidence type="ECO:0000256" key="5">
    <source>
        <dbReference type="SAM" id="Phobius"/>
    </source>
</evidence>
<keyword evidence="5" id="KW-0472">Membrane</keyword>
<name>A0A382J9K3_9ZZZZ</name>
<dbReference type="InterPro" id="IPR007221">
    <property type="entry name" value="MreC"/>
</dbReference>
<feature type="transmembrane region" description="Helical" evidence="5">
    <location>
        <begin position="16"/>
        <end position="34"/>
    </location>
</feature>
<dbReference type="Gene3D" id="2.40.10.350">
    <property type="entry name" value="Rod shape-determining protein MreC, domain 2"/>
    <property type="match status" value="1"/>
</dbReference>
<evidence type="ECO:0000256" key="1">
    <source>
        <dbReference type="ARBA" id="ARBA00009369"/>
    </source>
</evidence>
<dbReference type="PANTHER" id="PTHR34138:SF1">
    <property type="entry name" value="CELL SHAPE-DETERMINING PROTEIN MREC"/>
    <property type="match status" value="1"/>
</dbReference>
<comment type="similarity">
    <text evidence="1">Belongs to the MreC family.</text>
</comment>
<protein>
    <recommendedName>
        <fullName evidence="2">Cell shape-determining protein MreC</fullName>
    </recommendedName>
    <alternativeName>
        <fullName evidence="4">Cell shape protein MreC</fullName>
    </alternativeName>
</protein>
<dbReference type="PANTHER" id="PTHR34138">
    <property type="entry name" value="CELL SHAPE-DETERMINING PROTEIN MREC"/>
    <property type="match status" value="1"/>
</dbReference>
<dbReference type="Gene3D" id="2.40.10.340">
    <property type="entry name" value="Rod shape-determining protein MreC, domain 1"/>
    <property type="match status" value="1"/>
</dbReference>
<dbReference type="AlphaFoldDB" id="A0A382J9K3"/>